<keyword evidence="2" id="KW-0378">Hydrolase</keyword>
<keyword evidence="2" id="KW-0547">Nucleotide-binding</keyword>
<evidence type="ECO:0000259" key="1">
    <source>
        <dbReference type="PROSITE" id="PS51192"/>
    </source>
</evidence>
<dbReference type="EMBL" id="JACCGK010000006">
    <property type="protein sequence ID" value="NYT72481.1"/>
    <property type="molecule type" value="Genomic_DNA"/>
</dbReference>
<organism evidence="2 3">
    <name type="scientific">Vreelandella sedimenti</name>
    <dbReference type="NCBI Taxonomy" id="2729618"/>
    <lineage>
        <taxon>Bacteria</taxon>
        <taxon>Pseudomonadati</taxon>
        <taxon>Pseudomonadota</taxon>
        <taxon>Gammaproteobacteria</taxon>
        <taxon>Oceanospirillales</taxon>
        <taxon>Halomonadaceae</taxon>
        <taxon>Vreelandella</taxon>
    </lineage>
</organism>
<dbReference type="Pfam" id="PF00270">
    <property type="entry name" value="DEAD"/>
    <property type="match status" value="1"/>
</dbReference>
<keyword evidence="2" id="KW-0067">ATP-binding</keyword>
<sequence length="720" mass="81864">MKLDGPFYQSFVEQGDRYTADDRQCIERTVSRLSDIQTSEERPGMLLGKIQSGKTKTFLAIMALAFDNNFDVTVVLTKGTKALAKQTYERILSEFKRHDQDDRLKVFDIMTMPNQLTGFEMNQKLVLVVKKQKDNLNRLIDLFSNKHPQLSKKRILVVDDEADYASVGFKKDQGEMDINTTALQLEKLRQVAERTSFLQVTATPYALYLQPDKIEIKGETFKPIRPAFTELVPVNEAYIGSDYYFSEDHEEIELADYLYCPVSYEELLRLRKKDGRRLKLEEVLTSNSIPALRAAVVNFIVGGCIRRIQEEEKGQAKKFSFLIHTESGKAAHAWQEELVDAIKTQLTEAAQKNDPVLHALVETSYEELQPSIQLKGFHCPSLPVVVESVKKALADDWVMISRVNSERQVEELLDETGQLRLRTPLNIFIGGQILDRGVTIANLIGFYYGRSPNVFQQDTVLQHSRMFGFRPVADLTVTRFYTEPTIHKAMQRMHESDIALRDAIEKDAEQPVVFIQKAANGAVVPCSPNKIALSKTTTLKPFKRLLPIGFQTDYKSYLRPVTENIDEILRAFAPADSFDEPFLITKEQANWLLSEIQPTLKMETEEGYDFDWEATKSALNYLANLGSDHNGGKVWCLVRTGRKLSRTVAVGSHAKYADAPDSTKTEGEIRKHYAIHNPMLILIRQNGDVEQGWRGCPFYWPVISAQKNISPAIFAEQTLN</sequence>
<dbReference type="InterPro" id="IPR018310">
    <property type="entry name" value="Put_endonuclease_Z1-dom"/>
</dbReference>
<dbReference type="PROSITE" id="PS51192">
    <property type="entry name" value="HELICASE_ATP_BIND_1"/>
    <property type="match status" value="1"/>
</dbReference>
<gene>
    <name evidence="2" type="ORF">HZU72_08590</name>
</gene>
<dbReference type="Proteomes" id="UP000520876">
    <property type="component" value="Unassembled WGS sequence"/>
</dbReference>
<dbReference type="InterPro" id="IPR014001">
    <property type="entry name" value="Helicase_ATP-bd"/>
</dbReference>
<reference evidence="2 3" key="1">
    <citation type="submission" date="2020-07" db="EMBL/GenBank/DDBJ databases">
        <title>Halomonas sp. QX-2 draft genome sequence.</title>
        <authorList>
            <person name="Qiu X."/>
        </authorList>
    </citation>
    <scope>NUCLEOTIDE SEQUENCE [LARGE SCALE GENOMIC DNA]</scope>
    <source>
        <strain evidence="2 3">QX-2</strain>
    </source>
</reference>
<evidence type="ECO:0000313" key="3">
    <source>
        <dbReference type="Proteomes" id="UP000520876"/>
    </source>
</evidence>
<evidence type="ECO:0000313" key="2">
    <source>
        <dbReference type="EMBL" id="NYT72481.1"/>
    </source>
</evidence>
<dbReference type="AlphaFoldDB" id="A0A7Z0N7R6"/>
<accession>A0A7Z0N7R6</accession>
<dbReference type="Pfam" id="PF10593">
    <property type="entry name" value="Z1"/>
    <property type="match status" value="1"/>
</dbReference>
<proteinExistence type="predicted"/>
<dbReference type="GO" id="GO:0004386">
    <property type="term" value="F:helicase activity"/>
    <property type="evidence" value="ECO:0007669"/>
    <property type="project" value="UniProtKB-KW"/>
</dbReference>
<name>A0A7Z0N7R6_9GAMM</name>
<keyword evidence="2" id="KW-0347">Helicase</keyword>
<dbReference type="InterPro" id="IPR011545">
    <property type="entry name" value="DEAD/DEAH_box_helicase_dom"/>
</dbReference>
<dbReference type="GO" id="GO:0003676">
    <property type="term" value="F:nucleic acid binding"/>
    <property type="evidence" value="ECO:0007669"/>
    <property type="project" value="InterPro"/>
</dbReference>
<dbReference type="Gene3D" id="3.40.50.300">
    <property type="entry name" value="P-loop containing nucleotide triphosphate hydrolases"/>
    <property type="match status" value="1"/>
</dbReference>
<dbReference type="RefSeq" id="WP_180091408.1">
    <property type="nucleotide sequence ID" value="NZ_JACCGK010000006.1"/>
</dbReference>
<comment type="caution">
    <text evidence="2">The sequence shown here is derived from an EMBL/GenBank/DDBJ whole genome shotgun (WGS) entry which is preliminary data.</text>
</comment>
<dbReference type="InterPro" id="IPR027417">
    <property type="entry name" value="P-loop_NTPase"/>
</dbReference>
<keyword evidence="3" id="KW-1185">Reference proteome</keyword>
<dbReference type="SUPFAM" id="SSF52540">
    <property type="entry name" value="P-loop containing nucleoside triphosphate hydrolases"/>
    <property type="match status" value="1"/>
</dbReference>
<dbReference type="GO" id="GO:0005524">
    <property type="term" value="F:ATP binding"/>
    <property type="evidence" value="ECO:0007669"/>
    <property type="project" value="InterPro"/>
</dbReference>
<feature type="domain" description="Helicase ATP-binding" evidence="1">
    <location>
        <begin position="35"/>
        <end position="204"/>
    </location>
</feature>
<protein>
    <submittedName>
        <fullName evidence="2">DEAD/DEAH box helicase</fullName>
    </submittedName>
</protein>